<feature type="compositionally biased region" description="Basic residues" evidence="7">
    <location>
        <begin position="276"/>
        <end position="287"/>
    </location>
</feature>
<dbReference type="Pfam" id="PF04427">
    <property type="entry name" value="Brix"/>
    <property type="match status" value="1"/>
</dbReference>
<comment type="subcellular location">
    <subcellularLocation>
        <location evidence="1 6">Nucleus</location>
        <location evidence="1 6">Nucleolus</location>
    </subcellularLocation>
</comment>
<gene>
    <name evidence="9" type="ORF">BaRGS_00029864</name>
</gene>
<evidence type="ECO:0000313" key="9">
    <source>
        <dbReference type="EMBL" id="KAK7478883.1"/>
    </source>
</evidence>
<protein>
    <recommendedName>
        <fullName evidence="3 6">Ribosome production factor 2 homolog</fullName>
    </recommendedName>
    <alternativeName>
        <fullName evidence="5 6">Ribosome biogenesis protein RPF2 homolog</fullName>
    </alternativeName>
</protein>
<dbReference type="InterPro" id="IPR007109">
    <property type="entry name" value="Brix"/>
</dbReference>
<dbReference type="InterPro" id="IPR039770">
    <property type="entry name" value="Rpf2"/>
</dbReference>
<feature type="region of interest" description="Disordered" evidence="7">
    <location>
        <begin position="269"/>
        <end position="317"/>
    </location>
</feature>
<sequence>MVLQRVVKPKTQRGKRALEHKESKIHENDKKCMLMKGGNTSVLVTQVLKELHMLKKPDAVLFKKKNITRPFEDQTSLEFFSEKADASLFAFGSHSKKRPNNLVLGRMFDAHVLDMVEFGIEKFVSMLEIEGPKCSFGIKPCLIFSGEPFEQDPEHKRLKNLLTDFFRGPSVTNVRLAGLEHVISVSAVDGKIYIRNFRVVLKKSGSRTPRVELENMGPSLDLVLRRTKLASDDLFSRSLKQPKTAKPRKIKNISHDAFGSKLGRIHMQTQDLGKLQTRKMKGLKKRKSDAAADKSDAAADTETDTSPPTKKSKRVSE</sequence>
<dbReference type="PANTHER" id="PTHR12728:SF0">
    <property type="entry name" value="RIBOSOME PRODUCTION FACTOR 2 HOMOLOG"/>
    <property type="match status" value="1"/>
</dbReference>
<dbReference type="PANTHER" id="PTHR12728">
    <property type="entry name" value="BRIX DOMAIN CONTAINING PROTEIN"/>
    <property type="match status" value="1"/>
</dbReference>
<evidence type="ECO:0000256" key="4">
    <source>
        <dbReference type="ARBA" id="ARBA00023242"/>
    </source>
</evidence>
<evidence type="ECO:0000313" key="10">
    <source>
        <dbReference type="Proteomes" id="UP001519460"/>
    </source>
</evidence>
<feature type="domain" description="Brix" evidence="8">
    <location>
        <begin position="30"/>
        <end position="233"/>
    </location>
</feature>
<feature type="region of interest" description="Disordered" evidence="7">
    <location>
        <begin position="238"/>
        <end position="257"/>
    </location>
</feature>
<dbReference type="GO" id="GO:0005730">
    <property type="term" value="C:nucleolus"/>
    <property type="evidence" value="ECO:0007669"/>
    <property type="project" value="UniProtKB-SubCell"/>
</dbReference>
<evidence type="ECO:0000256" key="3">
    <source>
        <dbReference type="ARBA" id="ARBA00020387"/>
    </source>
</evidence>
<keyword evidence="4 6" id="KW-0539">Nucleus</keyword>
<name>A0ABD0JVJ3_9CAEN</name>
<reference evidence="9 10" key="1">
    <citation type="journal article" date="2023" name="Sci. Data">
        <title>Genome assembly of the Korean intertidal mud-creeper Batillaria attramentaria.</title>
        <authorList>
            <person name="Patra A.K."/>
            <person name="Ho P.T."/>
            <person name="Jun S."/>
            <person name="Lee S.J."/>
            <person name="Kim Y."/>
            <person name="Won Y.J."/>
        </authorList>
    </citation>
    <scope>NUCLEOTIDE SEQUENCE [LARGE SCALE GENOMIC DNA]</scope>
    <source>
        <strain evidence="9">Wonlab-2016</strain>
    </source>
</reference>
<evidence type="ECO:0000256" key="1">
    <source>
        <dbReference type="ARBA" id="ARBA00004604"/>
    </source>
</evidence>
<dbReference type="EMBL" id="JACVVK020000315">
    <property type="protein sequence ID" value="KAK7478883.1"/>
    <property type="molecule type" value="Genomic_DNA"/>
</dbReference>
<accession>A0ABD0JVJ3</accession>
<feature type="compositionally biased region" description="Basic residues" evidence="7">
    <location>
        <begin position="243"/>
        <end position="252"/>
    </location>
</feature>
<keyword evidence="10" id="KW-1185">Reference proteome</keyword>
<evidence type="ECO:0000256" key="6">
    <source>
        <dbReference type="RuleBase" id="RU367086"/>
    </source>
</evidence>
<evidence type="ECO:0000256" key="7">
    <source>
        <dbReference type="SAM" id="MobiDB-lite"/>
    </source>
</evidence>
<dbReference type="Proteomes" id="UP001519460">
    <property type="component" value="Unassembled WGS sequence"/>
</dbReference>
<comment type="similarity">
    <text evidence="2 6">Belongs to the RPF2 family.</text>
</comment>
<dbReference type="GO" id="GO:0019843">
    <property type="term" value="F:rRNA binding"/>
    <property type="evidence" value="ECO:0007669"/>
    <property type="project" value="UniProtKB-UniRule"/>
</dbReference>
<dbReference type="AlphaFoldDB" id="A0ABD0JVJ3"/>
<proteinExistence type="inferred from homology"/>
<dbReference type="PROSITE" id="PS50833">
    <property type="entry name" value="BRIX"/>
    <property type="match status" value="1"/>
</dbReference>
<dbReference type="SMART" id="SM00879">
    <property type="entry name" value="Brix"/>
    <property type="match status" value="1"/>
</dbReference>
<comment type="caution">
    <text evidence="9">The sequence shown here is derived from an EMBL/GenBank/DDBJ whole genome shotgun (WGS) entry which is preliminary data.</text>
</comment>
<evidence type="ECO:0000259" key="8">
    <source>
        <dbReference type="PROSITE" id="PS50833"/>
    </source>
</evidence>
<feature type="compositionally biased region" description="Basic and acidic residues" evidence="7">
    <location>
        <begin position="288"/>
        <end position="297"/>
    </location>
</feature>
<organism evidence="9 10">
    <name type="scientific">Batillaria attramentaria</name>
    <dbReference type="NCBI Taxonomy" id="370345"/>
    <lineage>
        <taxon>Eukaryota</taxon>
        <taxon>Metazoa</taxon>
        <taxon>Spiralia</taxon>
        <taxon>Lophotrochozoa</taxon>
        <taxon>Mollusca</taxon>
        <taxon>Gastropoda</taxon>
        <taxon>Caenogastropoda</taxon>
        <taxon>Sorbeoconcha</taxon>
        <taxon>Cerithioidea</taxon>
        <taxon>Batillariidae</taxon>
        <taxon>Batillaria</taxon>
    </lineage>
</organism>
<evidence type="ECO:0000256" key="5">
    <source>
        <dbReference type="ARBA" id="ARBA00030889"/>
    </source>
</evidence>
<evidence type="ECO:0000256" key="2">
    <source>
        <dbReference type="ARBA" id="ARBA00010782"/>
    </source>
</evidence>